<feature type="signal peptide" evidence="2">
    <location>
        <begin position="1"/>
        <end position="22"/>
    </location>
</feature>
<evidence type="ECO:0000256" key="2">
    <source>
        <dbReference type="SAM" id="SignalP"/>
    </source>
</evidence>
<evidence type="ECO:0000313" key="3">
    <source>
        <dbReference type="EMBL" id="MBB4154471.1"/>
    </source>
</evidence>
<evidence type="ECO:0000313" key="4">
    <source>
        <dbReference type="Proteomes" id="UP000529795"/>
    </source>
</evidence>
<keyword evidence="1" id="KW-0472">Membrane</keyword>
<evidence type="ECO:0000256" key="1">
    <source>
        <dbReference type="SAM" id="Phobius"/>
    </source>
</evidence>
<gene>
    <name evidence="3" type="ORF">GGQ80_002384</name>
</gene>
<keyword evidence="1" id="KW-1133">Transmembrane helix</keyword>
<dbReference type="EMBL" id="JACIEV010000006">
    <property type="protein sequence ID" value="MBB4154471.1"/>
    <property type="molecule type" value="Genomic_DNA"/>
</dbReference>
<organism evidence="3 4">
    <name type="scientific">Sphingomonas jinjuensis</name>
    <dbReference type="NCBI Taxonomy" id="535907"/>
    <lineage>
        <taxon>Bacteria</taxon>
        <taxon>Pseudomonadati</taxon>
        <taxon>Pseudomonadota</taxon>
        <taxon>Alphaproteobacteria</taxon>
        <taxon>Sphingomonadales</taxon>
        <taxon>Sphingomonadaceae</taxon>
        <taxon>Sphingomonas</taxon>
    </lineage>
</organism>
<keyword evidence="4" id="KW-1185">Reference proteome</keyword>
<feature type="transmembrane region" description="Helical" evidence="1">
    <location>
        <begin position="46"/>
        <end position="69"/>
    </location>
</feature>
<name>A0A840FCL3_9SPHN</name>
<proteinExistence type="predicted"/>
<keyword evidence="2" id="KW-0732">Signal</keyword>
<protein>
    <submittedName>
        <fullName evidence="3">Uncharacterized protein</fullName>
    </submittedName>
</protein>
<sequence length="78" mass="7451">MKKILAGAAAMSLVAMPVAASATDASKLSLTSSARAGTSAKAKNELAGGGVIVAIIAAAAVIAGIIIVANEDDSPNSN</sequence>
<dbReference type="Proteomes" id="UP000529795">
    <property type="component" value="Unassembled WGS sequence"/>
</dbReference>
<feature type="chain" id="PRO_5032948714" evidence="2">
    <location>
        <begin position="23"/>
        <end position="78"/>
    </location>
</feature>
<keyword evidence="1" id="KW-0812">Transmembrane</keyword>
<comment type="caution">
    <text evidence="3">The sequence shown here is derived from an EMBL/GenBank/DDBJ whole genome shotgun (WGS) entry which is preliminary data.</text>
</comment>
<accession>A0A840FCL3</accession>
<dbReference type="AlphaFoldDB" id="A0A840FCL3"/>
<dbReference type="RefSeq" id="WP_183985015.1">
    <property type="nucleotide sequence ID" value="NZ_JACIEV010000006.1"/>
</dbReference>
<reference evidence="3 4" key="1">
    <citation type="submission" date="2020-08" db="EMBL/GenBank/DDBJ databases">
        <title>Genomic Encyclopedia of Type Strains, Phase IV (KMG-IV): sequencing the most valuable type-strain genomes for metagenomic binning, comparative biology and taxonomic classification.</title>
        <authorList>
            <person name="Goeker M."/>
        </authorList>
    </citation>
    <scope>NUCLEOTIDE SEQUENCE [LARGE SCALE GENOMIC DNA]</scope>
    <source>
        <strain evidence="3 4">YC6723</strain>
    </source>
</reference>